<name>A0AAE0JY91_9PEZI</name>
<evidence type="ECO:0000313" key="2">
    <source>
        <dbReference type="EMBL" id="KAK3366247.1"/>
    </source>
</evidence>
<reference evidence="2" key="2">
    <citation type="submission" date="2023-06" db="EMBL/GenBank/DDBJ databases">
        <authorList>
            <consortium name="Lawrence Berkeley National Laboratory"/>
            <person name="Haridas S."/>
            <person name="Hensen N."/>
            <person name="Bonometti L."/>
            <person name="Westerberg I."/>
            <person name="Brannstrom I.O."/>
            <person name="Guillou S."/>
            <person name="Cros-Aarteil S."/>
            <person name="Calhoun S."/>
            <person name="Kuo A."/>
            <person name="Mondo S."/>
            <person name="Pangilinan J."/>
            <person name="Riley R."/>
            <person name="Labutti K."/>
            <person name="Andreopoulos B."/>
            <person name="Lipzen A."/>
            <person name="Chen C."/>
            <person name="Yanf M."/>
            <person name="Daum C."/>
            <person name="Ng V."/>
            <person name="Clum A."/>
            <person name="Steindorff A."/>
            <person name="Ohm R."/>
            <person name="Martin F."/>
            <person name="Silar P."/>
            <person name="Natvig D."/>
            <person name="Lalanne C."/>
            <person name="Gautier V."/>
            <person name="Ament-Velasquez S.L."/>
            <person name="Kruys A."/>
            <person name="Hutchinson M.I."/>
            <person name="Powell A.J."/>
            <person name="Barry K."/>
            <person name="Miller A.N."/>
            <person name="Grigoriev I.V."/>
            <person name="Debuchy R."/>
            <person name="Gladieux P."/>
            <person name="Thoren M.H."/>
            <person name="Johannesson H."/>
        </authorList>
    </citation>
    <scope>NUCLEOTIDE SEQUENCE</scope>
    <source>
        <strain evidence="2">CBS 958.72</strain>
    </source>
</reference>
<feature type="chain" id="PRO_5042282558" description="Expansin-like EG45 domain-containing protein" evidence="1">
    <location>
        <begin position="24"/>
        <end position="157"/>
    </location>
</feature>
<accession>A0AAE0JY91</accession>
<gene>
    <name evidence="2" type="ORF">B0T24DRAFT_683283</name>
</gene>
<reference evidence="2" key="1">
    <citation type="journal article" date="2023" name="Mol. Phylogenet. Evol.">
        <title>Genome-scale phylogeny and comparative genomics of the fungal order Sordariales.</title>
        <authorList>
            <person name="Hensen N."/>
            <person name="Bonometti L."/>
            <person name="Westerberg I."/>
            <person name="Brannstrom I.O."/>
            <person name="Guillou S."/>
            <person name="Cros-Aarteil S."/>
            <person name="Calhoun S."/>
            <person name="Haridas S."/>
            <person name="Kuo A."/>
            <person name="Mondo S."/>
            <person name="Pangilinan J."/>
            <person name="Riley R."/>
            <person name="LaButti K."/>
            <person name="Andreopoulos B."/>
            <person name="Lipzen A."/>
            <person name="Chen C."/>
            <person name="Yan M."/>
            <person name="Daum C."/>
            <person name="Ng V."/>
            <person name="Clum A."/>
            <person name="Steindorff A."/>
            <person name="Ohm R.A."/>
            <person name="Martin F."/>
            <person name="Silar P."/>
            <person name="Natvig D.O."/>
            <person name="Lalanne C."/>
            <person name="Gautier V."/>
            <person name="Ament-Velasquez S.L."/>
            <person name="Kruys A."/>
            <person name="Hutchinson M.I."/>
            <person name="Powell A.J."/>
            <person name="Barry K."/>
            <person name="Miller A.N."/>
            <person name="Grigoriev I.V."/>
            <person name="Debuchy R."/>
            <person name="Gladieux P."/>
            <person name="Hiltunen Thoren M."/>
            <person name="Johannesson H."/>
        </authorList>
    </citation>
    <scope>NUCLEOTIDE SEQUENCE</scope>
    <source>
        <strain evidence="2">CBS 958.72</strain>
    </source>
</reference>
<dbReference type="AlphaFoldDB" id="A0AAE0JY91"/>
<sequence length="157" mass="15795">MLSKGTALAAIVAVLGMLSTADAAALGSSNAKRIPLIGSFSMSPTRGCPMGSDAIITQLTYGNDCGQCNNFFGSPFAAMQSIDVHGAIAGAQCVITVHTTADCSDPGTVSGPGCWSPEGMIRGWTITCPGADPSQTYMPPCASKTGPPSCEPSCKGS</sequence>
<proteinExistence type="predicted"/>
<evidence type="ECO:0000313" key="3">
    <source>
        <dbReference type="Proteomes" id="UP001287356"/>
    </source>
</evidence>
<dbReference type="Proteomes" id="UP001287356">
    <property type="component" value="Unassembled WGS sequence"/>
</dbReference>
<comment type="caution">
    <text evidence="2">The sequence shown here is derived from an EMBL/GenBank/DDBJ whole genome shotgun (WGS) entry which is preliminary data.</text>
</comment>
<evidence type="ECO:0008006" key="4">
    <source>
        <dbReference type="Google" id="ProtNLM"/>
    </source>
</evidence>
<keyword evidence="1" id="KW-0732">Signal</keyword>
<protein>
    <recommendedName>
        <fullName evidence="4">Expansin-like EG45 domain-containing protein</fullName>
    </recommendedName>
</protein>
<dbReference type="EMBL" id="JAULSN010000008">
    <property type="protein sequence ID" value="KAK3366247.1"/>
    <property type="molecule type" value="Genomic_DNA"/>
</dbReference>
<feature type="signal peptide" evidence="1">
    <location>
        <begin position="1"/>
        <end position="23"/>
    </location>
</feature>
<organism evidence="2 3">
    <name type="scientific">Lasiosphaeria ovina</name>
    <dbReference type="NCBI Taxonomy" id="92902"/>
    <lineage>
        <taxon>Eukaryota</taxon>
        <taxon>Fungi</taxon>
        <taxon>Dikarya</taxon>
        <taxon>Ascomycota</taxon>
        <taxon>Pezizomycotina</taxon>
        <taxon>Sordariomycetes</taxon>
        <taxon>Sordariomycetidae</taxon>
        <taxon>Sordariales</taxon>
        <taxon>Lasiosphaeriaceae</taxon>
        <taxon>Lasiosphaeria</taxon>
    </lineage>
</organism>
<keyword evidence="3" id="KW-1185">Reference proteome</keyword>
<evidence type="ECO:0000256" key="1">
    <source>
        <dbReference type="SAM" id="SignalP"/>
    </source>
</evidence>